<dbReference type="PROSITE" id="PS51203">
    <property type="entry name" value="CS"/>
    <property type="match status" value="1"/>
</dbReference>
<feature type="domain" description="CS" evidence="2">
    <location>
        <begin position="1"/>
        <end position="89"/>
    </location>
</feature>
<dbReference type="GO" id="GO:0000493">
    <property type="term" value="P:box H/ACA snoRNP assembly"/>
    <property type="evidence" value="ECO:0007669"/>
    <property type="project" value="InterPro"/>
</dbReference>
<dbReference type="Gene3D" id="2.60.40.790">
    <property type="match status" value="1"/>
</dbReference>
<gene>
    <name evidence="3" type="ORF">CYLTODRAFT_425493</name>
</gene>
<dbReference type="CDD" id="cd06463">
    <property type="entry name" value="p23_like"/>
    <property type="match status" value="1"/>
</dbReference>
<dbReference type="InterPro" id="IPR048696">
    <property type="entry name" value="SHQ1-like_CS"/>
</dbReference>
<dbReference type="SUPFAM" id="SSF49764">
    <property type="entry name" value="HSP20-like chaperones"/>
    <property type="match status" value="1"/>
</dbReference>
<dbReference type="OrthoDB" id="73639at2759"/>
<proteinExistence type="inferred from homology"/>
<dbReference type="Proteomes" id="UP000054007">
    <property type="component" value="Unassembled WGS sequence"/>
</dbReference>
<protein>
    <submittedName>
        <fullName evidence="3">SHQ1-domain-containing protein</fullName>
    </submittedName>
</protein>
<dbReference type="EMBL" id="KN880652">
    <property type="protein sequence ID" value="KIY64134.1"/>
    <property type="molecule type" value="Genomic_DNA"/>
</dbReference>
<dbReference type="PANTHER" id="PTHR12967">
    <property type="entry name" value="PROTEIN SHQ1 HOMOLOG"/>
    <property type="match status" value="1"/>
</dbReference>
<organism evidence="3 4">
    <name type="scientific">Cylindrobasidium torrendii FP15055 ss-10</name>
    <dbReference type="NCBI Taxonomy" id="1314674"/>
    <lineage>
        <taxon>Eukaryota</taxon>
        <taxon>Fungi</taxon>
        <taxon>Dikarya</taxon>
        <taxon>Basidiomycota</taxon>
        <taxon>Agaricomycotina</taxon>
        <taxon>Agaricomycetes</taxon>
        <taxon>Agaricomycetidae</taxon>
        <taxon>Agaricales</taxon>
        <taxon>Marasmiineae</taxon>
        <taxon>Physalacriaceae</taxon>
        <taxon>Cylindrobasidium</taxon>
    </lineage>
</organism>
<dbReference type="GO" id="GO:0005654">
    <property type="term" value="C:nucleoplasm"/>
    <property type="evidence" value="ECO:0007669"/>
    <property type="project" value="TreeGrafter"/>
</dbReference>
<dbReference type="InterPro" id="IPR007009">
    <property type="entry name" value="Shq1_C"/>
</dbReference>
<sequence>MITPRFSCSQTSESVLVSVYCPSIRASDIEINVDDTLFSLHVNPYFLRLNFSYPLQEDDQSSAKYDPSAGMITVALTKANPGQEFKDLDLMAKLLAPRPAKETPVIEVVDDLSKSVDNMSIDDNILEAAKNDWQLPQEVPKPLSELKTEKTSRYGFLNRHAGYFEHVTFTENEVNELGTEAETLDPAARRERRVKRENDKWDEEHYLADFADPEYIESLFDWQNPVLTDTASFDFTEEEKLAMLNLPRVEFIPTPPETRQLYLTLTTFLFSWAYDMRTTQGDPTSESPWTICSLTPAFTALDPPSAPVGDITAAHIVDALVPSYRRALAFPLYRSFALAEYCRKDVASILLRGRRTVTRCLLALKDILDHHEVYYIYSKVWVTDFCVWIQTHATDEELQHLGKIVGDASVPKGAIGWDLVALERLVLDAGEGEDREPDSDDE</sequence>
<dbReference type="AlphaFoldDB" id="A0A0D7B1U1"/>
<dbReference type="STRING" id="1314674.A0A0D7B1U1"/>
<dbReference type="PANTHER" id="PTHR12967:SF0">
    <property type="entry name" value="PROTEIN SHQ1 HOMOLOG"/>
    <property type="match status" value="1"/>
</dbReference>
<accession>A0A0D7B1U1</accession>
<dbReference type="InterPro" id="IPR008978">
    <property type="entry name" value="HSP20-like_chaperone"/>
</dbReference>
<reference evidence="3 4" key="1">
    <citation type="journal article" date="2015" name="Fungal Genet. Biol.">
        <title>Evolution of novel wood decay mechanisms in Agaricales revealed by the genome sequences of Fistulina hepatica and Cylindrobasidium torrendii.</title>
        <authorList>
            <person name="Floudas D."/>
            <person name="Held B.W."/>
            <person name="Riley R."/>
            <person name="Nagy L.G."/>
            <person name="Koehler G."/>
            <person name="Ransdell A.S."/>
            <person name="Younus H."/>
            <person name="Chow J."/>
            <person name="Chiniquy J."/>
            <person name="Lipzen A."/>
            <person name="Tritt A."/>
            <person name="Sun H."/>
            <person name="Haridas S."/>
            <person name="LaButti K."/>
            <person name="Ohm R.A."/>
            <person name="Kues U."/>
            <person name="Blanchette R.A."/>
            <person name="Grigoriev I.V."/>
            <person name="Minto R.E."/>
            <person name="Hibbett D.S."/>
        </authorList>
    </citation>
    <scope>NUCLEOTIDE SEQUENCE [LARGE SCALE GENOMIC DNA]</scope>
    <source>
        <strain evidence="3 4">FP15055 ss-10</strain>
    </source>
</reference>
<dbReference type="InterPro" id="IPR039742">
    <property type="entry name" value="Shq1"/>
</dbReference>
<dbReference type="Pfam" id="PF04925">
    <property type="entry name" value="SHQ1"/>
    <property type="match status" value="1"/>
</dbReference>
<dbReference type="InterPro" id="IPR007052">
    <property type="entry name" value="CS_dom"/>
</dbReference>
<keyword evidence="4" id="KW-1185">Reference proteome</keyword>
<dbReference type="GO" id="GO:0005737">
    <property type="term" value="C:cytoplasm"/>
    <property type="evidence" value="ECO:0007669"/>
    <property type="project" value="TreeGrafter"/>
</dbReference>
<evidence type="ECO:0000313" key="3">
    <source>
        <dbReference type="EMBL" id="KIY64134.1"/>
    </source>
</evidence>
<dbReference type="Pfam" id="PF21413">
    <property type="entry name" value="SHQ1-like_CS"/>
    <property type="match status" value="1"/>
</dbReference>
<name>A0A0D7B1U1_9AGAR</name>
<dbReference type="GO" id="GO:0051082">
    <property type="term" value="F:unfolded protein binding"/>
    <property type="evidence" value="ECO:0007669"/>
    <property type="project" value="TreeGrafter"/>
</dbReference>
<evidence type="ECO:0000313" key="4">
    <source>
        <dbReference type="Proteomes" id="UP000054007"/>
    </source>
</evidence>
<evidence type="ECO:0000256" key="1">
    <source>
        <dbReference type="ARBA" id="ARBA00005607"/>
    </source>
</evidence>
<evidence type="ECO:0000259" key="2">
    <source>
        <dbReference type="PROSITE" id="PS51203"/>
    </source>
</evidence>
<comment type="similarity">
    <text evidence="1">Belongs to the SHQ1 family.</text>
</comment>